<dbReference type="InterPro" id="IPR007863">
    <property type="entry name" value="Peptidase_M16_C"/>
</dbReference>
<comment type="caution">
    <text evidence="4">The sequence shown here is derived from an EMBL/GenBank/DDBJ whole genome shotgun (WGS) entry which is preliminary data.</text>
</comment>
<feature type="domain" description="Peptidase M16 C-terminal" evidence="3">
    <location>
        <begin position="189"/>
        <end position="364"/>
    </location>
</feature>
<gene>
    <name evidence="4" type="ORF">GGD90_000629</name>
</gene>
<evidence type="ECO:0000256" key="1">
    <source>
        <dbReference type="SAM" id="SignalP"/>
    </source>
</evidence>
<dbReference type="Pfam" id="PF00675">
    <property type="entry name" value="Peptidase_M16"/>
    <property type="match status" value="1"/>
</dbReference>
<dbReference type="InterPro" id="IPR050361">
    <property type="entry name" value="MPP/UQCRC_Complex"/>
</dbReference>
<evidence type="ECO:0000259" key="2">
    <source>
        <dbReference type="Pfam" id="PF00675"/>
    </source>
</evidence>
<protein>
    <submittedName>
        <fullName evidence="4">Zinc protease</fullName>
        <ecNumber evidence="4">3.4.24.-</ecNumber>
    </submittedName>
</protein>
<dbReference type="InterPro" id="IPR011249">
    <property type="entry name" value="Metalloenz_LuxS/M16"/>
</dbReference>
<dbReference type="PANTHER" id="PTHR11851:SF224">
    <property type="entry name" value="PROCESSING PROTEASE"/>
    <property type="match status" value="1"/>
</dbReference>
<feature type="signal peptide" evidence="1">
    <location>
        <begin position="1"/>
        <end position="21"/>
    </location>
</feature>
<dbReference type="OrthoDB" id="9811314at2"/>
<name>A0A840GCF5_RHOTE</name>
<dbReference type="GO" id="GO:0008233">
    <property type="term" value="F:peptidase activity"/>
    <property type="evidence" value="ECO:0007669"/>
    <property type="project" value="UniProtKB-KW"/>
</dbReference>
<dbReference type="RefSeq" id="WP_153115819.1">
    <property type="nucleotide sequence ID" value="NZ_JACIGE010000002.1"/>
</dbReference>
<dbReference type="InterPro" id="IPR011765">
    <property type="entry name" value="Pept_M16_N"/>
</dbReference>
<keyword evidence="5" id="KW-1185">Reference proteome</keyword>
<evidence type="ECO:0000259" key="3">
    <source>
        <dbReference type="Pfam" id="PF05193"/>
    </source>
</evidence>
<dbReference type="EMBL" id="JACIGE010000002">
    <property type="protein sequence ID" value="MBB4246272.1"/>
    <property type="molecule type" value="Genomic_DNA"/>
</dbReference>
<feature type="domain" description="Peptidase M16 N-terminal" evidence="2">
    <location>
        <begin position="36"/>
        <end position="178"/>
    </location>
</feature>
<keyword evidence="4" id="KW-0378">Hydrolase</keyword>
<feature type="chain" id="PRO_5032886536" evidence="1">
    <location>
        <begin position="22"/>
        <end position="431"/>
    </location>
</feature>
<dbReference type="PANTHER" id="PTHR11851">
    <property type="entry name" value="METALLOPROTEASE"/>
    <property type="match status" value="1"/>
</dbReference>
<dbReference type="Pfam" id="PF05193">
    <property type="entry name" value="Peptidase_M16_C"/>
    <property type="match status" value="1"/>
</dbReference>
<organism evidence="4 5">
    <name type="scientific">Rhodocyclus tenuis</name>
    <name type="common">Rhodospirillum tenue</name>
    <dbReference type="NCBI Taxonomy" id="1066"/>
    <lineage>
        <taxon>Bacteria</taxon>
        <taxon>Pseudomonadati</taxon>
        <taxon>Pseudomonadota</taxon>
        <taxon>Betaproteobacteria</taxon>
        <taxon>Rhodocyclales</taxon>
        <taxon>Rhodocyclaceae</taxon>
        <taxon>Rhodocyclus</taxon>
    </lineage>
</organism>
<accession>A0A840GCF5</accession>
<dbReference type="EC" id="3.4.24.-" evidence="4"/>
<dbReference type="Gene3D" id="3.30.830.10">
    <property type="entry name" value="Metalloenzyme, LuxS/M16 peptidase-like"/>
    <property type="match status" value="2"/>
</dbReference>
<reference evidence="4 5" key="1">
    <citation type="submission" date="2020-08" db="EMBL/GenBank/DDBJ databases">
        <title>Genome sequencing of Purple Non-Sulfur Bacteria from various extreme environments.</title>
        <authorList>
            <person name="Mayer M."/>
        </authorList>
    </citation>
    <scope>NUCLEOTIDE SEQUENCE [LARGE SCALE GENOMIC DNA]</scope>
    <source>
        <strain evidence="4 5">2761</strain>
    </source>
</reference>
<evidence type="ECO:0000313" key="4">
    <source>
        <dbReference type="EMBL" id="MBB4246272.1"/>
    </source>
</evidence>
<sequence>MKFAKLFAGVSLCVAAQFSQAGVTIEHWQAPSGARVFFVENHTLPIVDVQLDFAAGTAYDPAGKSGLASLTRDLLDLGAGALDETQTASRLADLGASLGGGADMDRANVSLRTLSAADKLTPALAILRDVVSAPRFDAAVFEREQARTIAALKEALTRPETIAARAFWSAMYPQHPYGVQSSPESLTAITRTDLVAFHARHYGAARTTLTLVGDLTRARAEAIAAELTAALPSGSDVAPPPELAPAVGSERRIAHPAAQAHLLIGMAAVRRGDPDYFPLLVGNYTLGGGGFVSRLMKEVRDRRGYAYSVYSYFMPMQQPGPFNIGLQTKKAQAGAALKLTREVLAGFLAEGPSAEELQAAKLNLVGSFPLRLDSNRKILENVASIGFYKLPLDYLDRYAEKVEAVSADDVRAAFARHVQAGKLTTVVVGGE</sequence>
<keyword evidence="1" id="KW-0732">Signal</keyword>
<dbReference type="AlphaFoldDB" id="A0A840GCF5"/>
<dbReference type="GO" id="GO:0046872">
    <property type="term" value="F:metal ion binding"/>
    <property type="evidence" value="ECO:0007669"/>
    <property type="project" value="InterPro"/>
</dbReference>
<proteinExistence type="predicted"/>
<dbReference type="Proteomes" id="UP000587070">
    <property type="component" value="Unassembled WGS sequence"/>
</dbReference>
<dbReference type="GO" id="GO:0006508">
    <property type="term" value="P:proteolysis"/>
    <property type="evidence" value="ECO:0007669"/>
    <property type="project" value="UniProtKB-KW"/>
</dbReference>
<keyword evidence="4" id="KW-0645">Protease</keyword>
<dbReference type="SUPFAM" id="SSF63411">
    <property type="entry name" value="LuxS/MPP-like metallohydrolase"/>
    <property type="match status" value="2"/>
</dbReference>
<evidence type="ECO:0000313" key="5">
    <source>
        <dbReference type="Proteomes" id="UP000587070"/>
    </source>
</evidence>